<name>A0A371HP99_MUCPR</name>
<dbReference type="Proteomes" id="UP000257109">
    <property type="component" value="Unassembled WGS sequence"/>
</dbReference>
<evidence type="ECO:0000313" key="1">
    <source>
        <dbReference type="EMBL" id="RDY04620.1"/>
    </source>
</evidence>
<comment type="caution">
    <text evidence="1">The sequence shown here is derived from an EMBL/GenBank/DDBJ whole genome shotgun (WGS) entry which is preliminary data.</text>
</comment>
<proteinExistence type="predicted"/>
<keyword evidence="2" id="KW-1185">Reference proteome</keyword>
<protein>
    <submittedName>
        <fullName evidence="1">Uncharacterized protein</fullName>
    </submittedName>
</protein>
<dbReference type="EMBL" id="QJKJ01002047">
    <property type="protein sequence ID" value="RDY04620.1"/>
    <property type="molecule type" value="Genomic_DNA"/>
</dbReference>
<evidence type="ECO:0000313" key="2">
    <source>
        <dbReference type="Proteomes" id="UP000257109"/>
    </source>
</evidence>
<gene>
    <name evidence="1" type="ORF">CR513_11645</name>
</gene>
<organism evidence="1 2">
    <name type="scientific">Mucuna pruriens</name>
    <name type="common">Velvet bean</name>
    <name type="synonym">Dolichos pruriens</name>
    <dbReference type="NCBI Taxonomy" id="157652"/>
    <lineage>
        <taxon>Eukaryota</taxon>
        <taxon>Viridiplantae</taxon>
        <taxon>Streptophyta</taxon>
        <taxon>Embryophyta</taxon>
        <taxon>Tracheophyta</taxon>
        <taxon>Spermatophyta</taxon>
        <taxon>Magnoliopsida</taxon>
        <taxon>eudicotyledons</taxon>
        <taxon>Gunneridae</taxon>
        <taxon>Pentapetalae</taxon>
        <taxon>rosids</taxon>
        <taxon>fabids</taxon>
        <taxon>Fabales</taxon>
        <taxon>Fabaceae</taxon>
        <taxon>Papilionoideae</taxon>
        <taxon>50 kb inversion clade</taxon>
        <taxon>NPAAA clade</taxon>
        <taxon>indigoferoid/millettioid clade</taxon>
        <taxon>Phaseoleae</taxon>
        <taxon>Mucuna</taxon>
    </lineage>
</organism>
<reference evidence="1" key="1">
    <citation type="submission" date="2018-05" db="EMBL/GenBank/DDBJ databases">
        <title>Draft genome of Mucuna pruriens seed.</title>
        <authorList>
            <person name="Nnadi N.E."/>
            <person name="Vos R."/>
            <person name="Hasami M.H."/>
            <person name="Devisetty U.K."/>
            <person name="Aguiy J.C."/>
        </authorList>
    </citation>
    <scope>NUCLEOTIDE SEQUENCE [LARGE SCALE GENOMIC DNA]</scope>
    <source>
        <strain evidence="1">JCA_2017</strain>
    </source>
</reference>
<accession>A0A371HP99</accession>
<feature type="non-terminal residue" evidence="1">
    <location>
        <position position="1"/>
    </location>
</feature>
<dbReference type="AlphaFoldDB" id="A0A371HP99"/>
<sequence length="128" mass="14760">MGRPPGHQAMLRRQLKNRLLTIPGRRARCEHPKCKDKPDRPLLAKDLKEVSIGPKPAHKTQIGTAVAKEDESRLVSFLWENRDVFTWSPTNMPEIDPDFLCHHLSVSPRSRLVVQRRRKLGEEKRKAA</sequence>
<dbReference type="OrthoDB" id="1928766at2759"/>